<dbReference type="EMBL" id="CM055102">
    <property type="protein sequence ID" value="KAJ7537408.1"/>
    <property type="molecule type" value="Genomic_DNA"/>
</dbReference>
<reference evidence="2" key="1">
    <citation type="journal article" date="2024" name="Proc. Natl. Acad. Sci. U.S.A.">
        <title>Extraordinary preservation of gene collinearity over three hundred million years revealed in homosporous lycophytes.</title>
        <authorList>
            <person name="Li C."/>
            <person name="Wickell D."/>
            <person name="Kuo L.Y."/>
            <person name="Chen X."/>
            <person name="Nie B."/>
            <person name="Liao X."/>
            <person name="Peng D."/>
            <person name="Ji J."/>
            <person name="Jenkins J."/>
            <person name="Williams M."/>
            <person name="Shu S."/>
            <person name="Plott C."/>
            <person name="Barry K."/>
            <person name="Rajasekar S."/>
            <person name="Grimwood J."/>
            <person name="Han X."/>
            <person name="Sun S."/>
            <person name="Hou Z."/>
            <person name="He W."/>
            <person name="Dai G."/>
            <person name="Sun C."/>
            <person name="Schmutz J."/>
            <person name="Leebens-Mack J.H."/>
            <person name="Li F.W."/>
            <person name="Wang L."/>
        </authorList>
    </citation>
    <scope>NUCLEOTIDE SEQUENCE [LARGE SCALE GENOMIC DNA]</scope>
    <source>
        <strain evidence="2">cv. PW_Plant_1</strain>
    </source>
</reference>
<comment type="caution">
    <text evidence="1">The sequence shown here is derived from an EMBL/GenBank/DDBJ whole genome shotgun (WGS) entry which is preliminary data.</text>
</comment>
<protein>
    <submittedName>
        <fullName evidence="1">Uncharacterized protein</fullName>
    </submittedName>
</protein>
<accession>A0ACC2C5X4</accession>
<sequence length="421" mass="47705">MMVSQVIPLWQMMTVVSVSTWILIAQLLSLTQKIRSILQPLVNRQVEKEAPVILSLQSIQHPSLDAMFTFASYIVSVEFYTAFLPLLFWSGHEWLARQMTLLMAICIYAGNSIKDLVSAPRPPSPPVRKFTPTSIEKESSLEYGLPSTHTINTISLSVYLFRFLVMRADGLQASMLWPSGLLLLTATILVIYGRMYLGMHSPVDIIAGIQIGITLVVFWCYVEDYIDFFIMEGKSVLFFWTIMAVLLLAAYPTPKKPTPSFEYHTAFNGVVLGMVWGMRLKNCRHLQDAEALPILHSWSASIALLMKRLLVGLPVVAMAKLTSKYLALRSITWISIFVGLPIRSSTYLPELNGPRALKTKESDPISEDEVLDNYQRSFWPRFYHLGFMEPLDVDTGVRLLQYAVLSFSVVEVCYLFQLLKI</sequence>
<evidence type="ECO:0000313" key="1">
    <source>
        <dbReference type="EMBL" id="KAJ7537408.1"/>
    </source>
</evidence>
<proteinExistence type="predicted"/>
<dbReference type="Proteomes" id="UP001162992">
    <property type="component" value="Chromosome 11"/>
</dbReference>
<keyword evidence="2" id="KW-1185">Reference proteome</keyword>
<organism evidence="1 2">
    <name type="scientific">Diphasiastrum complanatum</name>
    <name type="common">Issler's clubmoss</name>
    <name type="synonym">Lycopodium complanatum</name>
    <dbReference type="NCBI Taxonomy" id="34168"/>
    <lineage>
        <taxon>Eukaryota</taxon>
        <taxon>Viridiplantae</taxon>
        <taxon>Streptophyta</taxon>
        <taxon>Embryophyta</taxon>
        <taxon>Tracheophyta</taxon>
        <taxon>Lycopodiopsida</taxon>
        <taxon>Lycopodiales</taxon>
        <taxon>Lycopodiaceae</taxon>
        <taxon>Lycopodioideae</taxon>
        <taxon>Diphasiastrum</taxon>
    </lineage>
</organism>
<evidence type="ECO:0000313" key="2">
    <source>
        <dbReference type="Proteomes" id="UP001162992"/>
    </source>
</evidence>
<name>A0ACC2C5X4_DIPCM</name>
<gene>
    <name evidence="1" type="ORF">O6H91_11G005000</name>
</gene>